<sequence>MKTPALHGWRRFAASPLLCFGLAWLLTQLDVVERVEWRTLDWRTNVRVHFQPPPDPRIAVVLFGDATEMNLVAWPPDRAVHGELINLLTLAKPAAVIWDVILDASREGGGDAAMARAANIARRSGVKVVTASVTNPDPAEAGAEAERGPTEPLRHVEGEITRLLGDADALRPFPALRKESWYGFADTPAGEDGLRRRIPLLVRVGEAVYPSLALQALLTYFDAPADAVRVRLGDAIYLPTKDRGELRVPIARDGRFLLNYRYDQNEAGPDFPTYGYGELMITLTDQLVNNVPSVRPPPRLDGRIVFIGQVVTGKADIGPTPRNPAAPLVLVHANVVNNVLTGDYARVAPGWAVWLGALLVGYGGLALGLRRPIAVEATFTVLVVACYAVLAFAAWIKFSLWLPLLGPIGGFLALQFTVIFRRALAEQRAREQVKQMFGTYLSPVLLERMMRSGRNIATVSSERRPVTILFSDLRNFTSLTESLRDDLLIAQLNEYLEAMVECIHAEGGTLHKFIGDAVMAVWGDLASEGVAIDAQRAARAALAMQATLAQLNAKWQGEQKPPLAMGVGLNHGVVLIGNIGSPRRMEFAAIGDAVNLASRLESLNKELHTRILAGENLQPLLAEAFQLRPCGSLPVKGKAQPVRVFELLGSAS</sequence>
<dbReference type="PANTHER" id="PTHR43081:SF1">
    <property type="entry name" value="ADENYLATE CYCLASE, TERMINAL-DIFFERENTIATION SPECIFIC"/>
    <property type="match status" value="1"/>
</dbReference>
<feature type="transmembrane region" description="Helical" evidence="1">
    <location>
        <begin position="402"/>
        <end position="420"/>
    </location>
</feature>
<evidence type="ECO:0000256" key="1">
    <source>
        <dbReference type="SAM" id="Phobius"/>
    </source>
</evidence>
<dbReference type="SUPFAM" id="SSF55073">
    <property type="entry name" value="Nucleotide cyclase"/>
    <property type="match status" value="1"/>
</dbReference>
<reference evidence="3 4" key="1">
    <citation type="journal article" date="2011" name="J. Bacteriol.">
        <title>Genome sequence of the verrucomicrobium Opitutus terrae PB90-1, an abundant inhabitant of rice paddy soil ecosystems.</title>
        <authorList>
            <person name="van Passel M.W."/>
            <person name="Kant R."/>
            <person name="Palva A."/>
            <person name="Copeland A."/>
            <person name="Lucas S."/>
            <person name="Lapidus A."/>
            <person name="Glavina del Rio T."/>
            <person name="Pitluck S."/>
            <person name="Goltsman E."/>
            <person name="Clum A."/>
            <person name="Sun H."/>
            <person name="Schmutz J."/>
            <person name="Larimer F.W."/>
            <person name="Land M.L."/>
            <person name="Hauser L."/>
            <person name="Kyrpides N."/>
            <person name="Mikhailova N."/>
            <person name="Richardson P.P."/>
            <person name="Janssen P.H."/>
            <person name="de Vos W.M."/>
            <person name="Smidt H."/>
        </authorList>
    </citation>
    <scope>NUCLEOTIDE SEQUENCE [LARGE SCALE GENOMIC DNA]</scope>
    <source>
        <strain evidence="4">DSM 11246 / JCM 15787 / PB90-1</strain>
    </source>
</reference>
<dbReference type="EMBL" id="CP001032">
    <property type="protein sequence ID" value="ACB76778.1"/>
    <property type="molecule type" value="Genomic_DNA"/>
</dbReference>
<feature type="transmembrane region" description="Helical" evidence="1">
    <location>
        <begin position="377"/>
        <end position="396"/>
    </location>
</feature>
<evidence type="ECO:0000259" key="2">
    <source>
        <dbReference type="PROSITE" id="PS50125"/>
    </source>
</evidence>
<dbReference type="InterPro" id="IPR007890">
    <property type="entry name" value="CHASE2"/>
</dbReference>
<dbReference type="InterPro" id="IPR029787">
    <property type="entry name" value="Nucleotide_cyclase"/>
</dbReference>
<dbReference type="SMART" id="SM01080">
    <property type="entry name" value="CHASE2"/>
    <property type="match status" value="1"/>
</dbReference>
<dbReference type="OrthoDB" id="9806704at2"/>
<dbReference type="SMART" id="SM00044">
    <property type="entry name" value="CYCc"/>
    <property type="match status" value="1"/>
</dbReference>
<feature type="transmembrane region" description="Helical" evidence="1">
    <location>
        <begin position="351"/>
        <end position="370"/>
    </location>
</feature>
<keyword evidence="1" id="KW-0472">Membrane</keyword>
<name>B1ZVB1_OPITP</name>
<dbReference type="KEGG" id="ote:Oter_3501"/>
<dbReference type="CDD" id="cd07302">
    <property type="entry name" value="CHD"/>
    <property type="match status" value="1"/>
</dbReference>
<organism evidence="3 4">
    <name type="scientific">Opitutus terrae (strain DSM 11246 / JCM 15787 / PB90-1)</name>
    <dbReference type="NCBI Taxonomy" id="452637"/>
    <lineage>
        <taxon>Bacteria</taxon>
        <taxon>Pseudomonadati</taxon>
        <taxon>Verrucomicrobiota</taxon>
        <taxon>Opitutia</taxon>
        <taxon>Opitutales</taxon>
        <taxon>Opitutaceae</taxon>
        <taxon>Opitutus</taxon>
    </lineage>
</organism>
<dbReference type="Proteomes" id="UP000007013">
    <property type="component" value="Chromosome"/>
</dbReference>
<dbReference type="AlphaFoldDB" id="B1ZVB1"/>
<dbReference type="InterPro" id="IPR001054">
    <property type="entry name" value="A/G_cyclase"/>
</dbReference>
<keyword evidence="1" id="KW-0812">Transmembrane</keyword>
<dbReference type="InterPro" id="IPR050697">
    <property type="entry name" value="Adenylyl/Guanylyl_Cyclase_3/4"/>
</dbReference>
<evidence type="ECO:0000313" key="4">
    <source>
        <dbReference type="Proteomes" id="UP000007013"/>
    </source>
</evidence>
<evidence type="ECO:0000313" key="3">
    <source>
        <dbReference type="EMBL" id="ACB76778.1"/>
    </source>
</evidence>
<dbReference type="Gene3D" id="3.30.70.1230">
    <property type="entry name" value="Nucleotide cyclase"/>
    <property type="match status" value="1"/>
</dbReference>
<dbReference type="GO" id="GO:0004016">
    <property type="term" value="F:adenylate cyclase activity"/>
    <property type="evidence" value="ECO:0007669"/>
    <property type="project" value="UniProtKB-ARBA"/>
</dbReference>
<dbReference type="RefSeq" id="WP_012376307.1">
    <property type="nucleotide sequence ID" value="NC_010571.1"/>
</dbReference>
<dbReference type="GO" id="GO:0035556">
    <property type="term" value="P:intracellular signal transduction"/>
    <property type="evidence" value="ECO:0007669"/>
    <property type="project" value="InterPro"/>
</dbReference>
<accession>B1ZVB1</accession>
<dbReference type="Pfam" id="PF05226">
    <property type="entry name" value="CHASE2"/>
    <property type="match status" value="1"/>
</dbReference>
<dbReference type="PANTHER" id="PTHR43081">
    <property type="entry name" value="ADENYLATE CYCLASE, TERMINAL-DIFFERENTIATION SPECIFIC-RELATED"/>
    <property type="match status" value="1"/>
</dbReference>
<dbReference type="STRING" id="452637.Oter_3501"/>
<dbReference type="PROSITE" id="PS50125">
    <property type="entry name" value="GUANYLATE_CYCLASE_2"/>
    <property type="match status" value="1"/>
</dbReference>
<dbReference type="Pfam" id="PF00211">
    <property type="entry name" value="Guanylate_cyc"/>
    <property type="match status" value="1"/>
</dbReference>
<dbReference type="eggNOG" id="COG2114">
    <property type="taxonomic scope" value="Bacteria"/>
</dbReference>
<keyword evidence="1" id="KW-1133">Transmembrane helix</keyword>
<protein>
    <submittedName>
        <fullName evidence="3">Adenylate/guanylate cyclase with Chase sensor</fullName>
    </submittedName>
</protein>
<dbReference type="eggNOG" id="COG4252">
    <property type="taxonomic scope" value="Bacteria"/>
</dbReference>
<feature type="domain" description="Guanylate cyclase" evidence="2">
    <location>
        <begin position="467"/>
        <end position="601"/>
    </location>
</feature>
<gene>
    <name evidence="3" type="ordered locus">Oter_3501</name>
</gene>
<dbReference type="GO" id="GO:0006171">
    <property type="term" value="P:cAMP biosynthetic process"/>
    <property type="evidence" value="ECO:0007669"/>
    <property type="project" value="TreeGrafter"/>
</dbReference>
<proteinExistence type="predicted"/>
<keyword evidence="4" id="KW-1185">Reference proteome</keyword>
<dbReference type="HOGENOM" id="CLU_000445_85_1_0"/>